<evidence type="ECO:0000256" key="2">
    <source>
        <dbReference type="ARBA" id="ARBA00022723"/>
    </source>
</evidence>
<comment type="caution">
    <text evidence="7">The sequence shown here is derived from an EMBL/GenBank/DDBJ whole genome shotgun (WGS) entry which is preliminary data.</text>
</comment>
<evidence type="ECO:0000256" key="4">
    <source>
        <dbReference type="ARBA" id="ARBA00022833"/>
    </source>
</evidence>
<evidence type="ECO:0000256" key="5">
    <source>
        <dbReference type="ARBA" id="ARBA00023049"/>
    </source>
</evidence>
<gene>
    <name evidence="7" type="ORF">COF40_26490</name>
</gene>
<sequence length="131" mass="14773">MRKVRYMMTVLGVGCMMGNLGDFVYAEQTNIGSFSHEKDSGVGRMPDFKKGDLTPVSDQNPEAIIFNYLNANKESYQLGSKKAEDSFDITQITKDPVTHFTMVRLQQRYEGVPIWGYTQVAHISEQGVLKV</sequence>
<evidence type="ECO:0000259" key="6">
    <source>
        <dbReference type="Pfam" id="PF07504"/>
    </source>
</evidence>
<keyword evidence="2" id="KW-0479">Metal-binding</keyword>
<keyword evidence="5" id="KW-0482">Metalloprotease</keyword>
<proteinExistence type="predicted"/>
<dbReference type="AlphaFoldDB" id="A0A2C4QA55"/>
<dbReference type="Pfam" id="PF07504">
    <property type="entry name" value="FTP"/>
    <property type="match status" value="1"/>
</dbReference>
<dbReference type="Gene3D" id="3.10.450.490">
    <property type="match status" value="1"/>
</dbReference>
<keyword evidence="4" id="KW-0862">Zinc</keyword>
<dbReference type="GO" id="GO:0008237">
    <property type="term" value="F:metallopeptidase activity"/>
    <property type="evidence" value="ECO:0007669"/>
    <property type="project" value="UniProtKB-KW"/>
</dbReference>
<dbReference type="GO" id="GO:0006508">
    <property type="term" value="P:proteolysis"/>
    <property type="evidence" value="ECO:0007669"/>
    <property type="project" value="UniProtKB-KW"/>
</dbReference>
<protein>
    <submittedName>
        <fullName evidence="7">Bacillolysin</fullName>
    </submittedName>
</protein>
<accession>A0A2C4QA55</accession>
<dbReference type="EMBL" id="NUSQ01000169">
    <property type="protein sequence ID" value="PHD61332.1"/>
    <property type="molecule type" value="Genomic_DNA"/>
</dbReference>
<organism evidence="7 8">
    <name type="scientific">Bacillus toyonensis</name>
    <dbReference type="NCBI Taxonomy" id="155322"/>
    <lineage>
        <taxon>Bacteria</taxon>
        <taxon>Bacillati</taxon>
        <taxon>Bacillota</taxon>
        <taxon>Bacilli</taxon>
        <taxon>Bacillales</taxon>
        <taxon>Bacillaceae</taxon>
        <taxon>Bacillus</taxon>
        <taxon>Bacillus cereus group</taxon>
    </lineage>
</organism>
<feature type="non-terminal residue" evidence="7">
    <location>
        <position position="131"/>
    </location>
</feature>
<reference evidence="7 8" key="1">
    <citation type="submission" date="2017-09" db="EMBL/GenBank/DDBJ databases">
        <title>Large-scale bioinformatics analysis of Bacillus genomes uncovers conserved roles of natural products in bacterial physiology.</title>
        <authorList>
            <consortium name="Agbiome Team Llc"/>
            <person name="Bleich R.M."/>
            <person name="Grubbs K.J."/>
            <person name="Santa Maria K.C."/>
            <person name="Allen S.E."/>
            <person name="Farag S."/>
            <person name="Shank E.A."/>
            <person name="Bowers A."/>
        </authorList>
    </citation>
    <scope>NUCLEOTIDE SEQUENCE [LARGE SCALE GENOMIC DNA]</scope>
    <source>
        <strain evidence="7 8">AFS044250</strain>
    </source>
</reference>
<dbReference type="Proteomes" id="UP000225997">
    <property type="component" value="Unassembled WGS sequence"/>
</dbReference>
<evidence type="ECO:0000313" key="7">
    <source>
        <dbReference type="EMBL" id="PHD61332.1"/>
    </source>
</evidence>
<dbReference type="GO" id="GO:0046872">
    <property type="term" value="F:metal ion binding"/>
    <property type="evidence" value="ECO:0007669"/>
    <property type="project" value="UniProtKB-KW"/>
</dbReference>
<evidence type="ECO:0000256" key="3">
    <source>
        <dbReference type="ARBA" id="ARBA00022801"/>
    </source>
</evidence>
<keyword evidence="3" id="KW-0378">Hydrolase</keyword>
<feature type="domain" description="FTP" evidence="6">
    <location>
        <begin position="85"/>
        <end position="129"/>
    </location>
</feature>
<evidence type="ECO:0000313" key="8">
    <source>
        <dbReference type="Proteomes" id="UP000225997"/>
    </source>
</evidence>
<keyword evidence="1" id="KW-0645">Protease</keyword>
<name>A0A2C4QA55_9BACI</name>
<dbReference type="InterPro" id="IPR011096">
    <property type="entry name" value="FTP_domain"/>
</dbReference>
<evidence type="ECO:0000256" key="1">
    <source>
        <dbReference type="ARBA" id="ARBA00022670"/>
    </source>
</evidence>